<dbReference type="Proteomes" id="UP000693970">
    <property type="component" value="Unassembled WGS sequence"/>
</dbReference>
<name>A0A9K3KBT1_9STRA</name>
<proteinExistence type="predicted"/>
<evidence type="ECO:0000313" key="1">
    <source>
        <dbReference type="EMBL" id="KAG7340847.1"/>
    </source>
</evidence>
<sequence length="269" mass="30377">MLFVSEAAAKALVLVCHQNNEGISLYKRGMFAEAVLRLKEGMLASKTCLEQCLEEVENTAVVKIFMSLPVLPSQAVQSPEIRFFIDSSVYSKAFEIEMNLLGRCESSFQQPMIQEEGGLSLFLSRFNSFLIFNFALAHHALAMSSRGKNDKVSQNNLYSKARKLYSLAYKSLQREHGQKVIDPFFMLHLLVQAILNNLGQCYMSLDERENSLACFKLLLQSIILFQQDRSRTCNFGSPDSGNFDDQHIDFFLQNTLFLVLKDPGFAPAA</sequence>
<comment type="caution">
    <text evidence="1">The sequence shown here is derived from an EMBL/GenBank/DDBJ whole genome shotgun (WGS) entry which is preliminary data.</text>
</comment>
<accession>A0A9K3KBT1</accession>
<reference evidence="1" key="1">
    <citation type="journal article" date="2021" name="Sci. Rep.">
        <title>Diploid genomic architecture of Nitzschia inconspicua, an elite biomass production diatom.</title>
        <authorList>
            <person name="Oliver A."/>
            <person name="Podell S."/>
            <person name="Pinowska A."/>
            <person name="Traller J.C."/>
            <person name="Smith S.R."/>
            <person name="McClure R."/>
            <person name="Beliaev A."/>
            <person name="Bohutskyi P."/>
            <person name="Hill E.A."/>
            <person name="Rabines A."/>
            <person name="Zheng H."/>
            <person name="Allen L.Z."/>
            <person name="Kuo A."/>
            <person name="Grigoriev I.V."/>
            <person name="Allen A.E."/>
            <person name="Hazlebeck D."/>
            <person name="Allen E.E."/>
        </authorList>
    </citation>
    <scope>NUCLEOTIDE SEQUENCE</scope>
    <source>
        <strain evidence="1">Hildebrandi</strain>
    </source>
</reference>
<keyword evidence="2" id="KW-1185">Reference proteome</keyword>
<gene>
    <name evidence="1" type="ORF">IV203_024390</name>
</gene>
<organism evidence="1 2">
    <name type="scientific">Nitzschia inconspicua</name>
    <dbReference type="NCBI Taxonomy" id="303405"/>
    <lineage>
        <taxon>Eukaryota</taxon>
        <taxon>Sar</taxon>
        <taxon>Stramenopiles</taxon>
        <taxon>Ochrophyta</taxon>
        <taxon>Bacillariophyta</taxon>
        <taxon>Bacillariophyceae</taxon>
        <taxon>Bacillariophycidae</taxon>
        <taxon>Bacillariales</taxon>
        <taxon>Bacillariaceae</taxon>
        <taxon>Nitzschia</taxon>
    </lineage>
</organism>
<dbReference type="AlphaFoldDB" id="A0A9K3KBT1"/>
<reference evidence="1" key="2">
    <citation type="submission" date="2021-04" db="EMBL/GenBank/DDBJ databases">
        <authorList>
            <person name="Podell S."/>
        </authorList>
    </citation>
    <scope>NUCLEOTIDE SEQUENCE</scope>
    <source>
        <strain evidence="1">Hildebrandi</strain>
    </source>
</reference>
<evidence type="ECO:0000313" key="2">
    <source>
        <dbReference type="Proteomes" id="UP000693970"/>
    </source>
</evidence>
<dbReference type="EMBL" id="JAGRRH010000027">
    <property type="protein sequence ID" value="KAG7340847.1"/>
    <property type="molecule type" value="Genomic_DNA"/>
</dbReference>
<protein>
    <submittedName>
        <fullName evidence="1">Uncharacterized protein</fullName>
    </submittedName>
</protein>